<feature type="domain" description="Neprosin PEP catalytic" evidence="2">
    <location>
        <begin position="151"/>
        <end position="398"/>
    </location>
</feature>
<feature type="chain" id="PRO_5042995003" evidence="1">
    <location>
        <begin position="26"/>
        <end position="399"/>
    </location>
</feature>
<evidence type="ECO:0000256" key="1">
    <source>
        <dbReference type="SAM" id="SignalP"/>
    </source>
</evidence>
<dbReference type="PROSITE" id="PS52045">
    <property type="entry name" value="NEPROSIN_PEP_CD"/>
    <property type="match status" value="1"/>
</dbReference>
<dbReference type="AlphaFoldDB" id="A0AAN8VSH6"/>
<dbReference type="PANTHER" id="PTHR31589:SF223">
    <property type="entry name" value="PROTEIN, PUTATIVE (DUF239)-RELATED"/>
    <property type="match status" value="1"/>
</dbReference>
<dbReference type="Proteomes" id="UP001370490">
    <property type="component" value="Unassembled WGS sequence"/>
</dbReference>
<protein>
    <submittedName>
        <fullName evidence="3">Neprosin</fullName>
    </submittedName>
</protein>
<dbReference type="InterPro" id="IPR025521">
    <property type="entry name" value="Neprosin_propep"/>
</dbReference>
<dbReference type="Pfam" id="PF14365">
    <property type="entry name" value="Neprosin_AP"/>
    <property type="match status" value="1"/>
</dbReference>
<feature type="signal peptide" evidence="1">
    <location>
        <begin position="1"/>
        <end position="25"/>
    </location>
</feature>
<dbReference type="InterPro" id="IPR004314">
    <property type="entry name" value="Neprosin"/>
</dbReference>
<comment type="caution">
    <text evidence="3">The sequence shown here is derived from an EMBL/GenBank/DDBJ whole genome shotgun (WGS) entry which is preliminary data.</text>
</comment>
<dbReference type="Pfam" id="PF03080">
    <property type="entry name" value="Neprosin"/>
    <property type="match status" value="1"/>
</dbReference>
<evidence type="ECO:0000259" key="2">
    <source>
        <dbReference type="PROSITE" id="PS52045"/>
    </source>
</evidence>
<dbReference type="PANTHER" id="PTHR31589">
    <property type="entry name" value="PROTEIN, PUTATIVE (DUF239)-RELATED-RELATED"/>
    <property type="match status" value="1"/>
</dbReference>
<name>A0AAN8VSH6_9MAGN</name>
<evidence type="ECO:0000313" key="4">
    <source>
        <dbReference type="Proteomes" id="UP001370490"/>
    </source>
</evidence>
<gene>
    <name evidence="3" type="ORF">RJ641_035082</name>
</gene>
<dbReference type="EMBL" id="JBAMMX010000008">
    <property type="protein sequence ID" value="KAK6934927.1"/>
    <property type="molecule type" value="Genomic_DNA"/>
</dbReference>
<proteinExistence type="predicted"/>
<reference evidence="3 4" key="1">
    <citation type="submission" date="2023-12" db="EMBL/GenBank/DDBJ databases">
        <title>A high-quality genome assembly for Dillenia turbinata (Dilleniales).</title>
        <authorList>
            <person name="Chanderbali A."/>
        </authorList>
    </citation>
    <scope>NUCLEOTIDE SEQUENCE [LARGE SCALE GENOMIC DNA]</scope>
    <source>
        <strain evidence="3">LSX21</strain>
        <tissue evidence="3">Leaf</tissue>
    </source>
</reference>
<accession>A0AAN8VSH6</accession>
<organism evidence="3 4">
    <name type="scientific">Dillenia turbinata</name>
    <dbReference type="NCBI Taxonomy" id="194707"/>
    <lineage>
        <taxon>Eukaryota</taxon>
        <taxon>Viridiplantae</taxon>
        <taxon>Streptophyta</taxon>
        <taxon>Embryophyta</taxon>
        <taxon>Tracheophyta</taxon>
        <taxon>Spermatophyta</taxon>
        <taxon>Magnoliopsida</taxon>
        <taxon>eudicotyledons</taxon>
        <taxon>Gunneridae</taxon>
        <taxon>Pentapetalae</taxon>
        <taxon>Dilleniales</taxon>
        <taxon>Dilleniaceae</taxon>
        <taxon>Dillenia</taxon>
    </lineage>
</organism>
<sequence length="399" mass="45321">MASLGVEMEVIALIAIILCTSFAQALSRIEEENIERQLKLLRKPAIKTIKTKFGDLYDCVDFYKQPAFDHPSLKNHTFHFQMKPSYYRKEVKKTIKGGNRQRNKWAKTLWANGKGCPYGTIPIRRTTREDLHREMLRLKVIHNSRINPLTAGNDGVHYALVQTRPSPIAKYTGVGAFMTIWNVPVTGSQYSAAQIKIQNGNEYLQTGWRVDPTLNGDNKTRTFIYTHVGQSQCYNTRCPGFVLVRQDMPIDVTLPISKGGGPMYSIQLTISQDPITKNWWLARGSDNPTYVGFWPRSLFTSLQGMAPYVNWGGEVFSPPGEPSPRMGAGYPLRLWGKYDAQMFLVTYRNETNNIINAINTQEFADTRKYYDVKDFGIDYSEIQKIGHLLLYGGPGGIRN</sequence>
<dbReference type="InterPro" id="IPR053168">
    <property type="entry name" value="Glutamic_endopeptidase"/>
</dbReference>
<keyword evidence="4" id="KW-1185">Reference proteome</keyword>
<evidence type="ECO:0000313" key="3">
    <source>
        <dbReference type="EMBL" id="KAK6934927.1"/>
    </source>
</evidence>
<keyword evidence="1" id="KW-0732">Signal</keyword>